<gene>
    <name evidence="1" type="ORF">F2P81_004714</name>
</gene>
<dbReference type="EMBL" id="VEVO01000004">
    <property type="protein sequence ID" value="KAF0043377.1"/>
    <property type="molecule type" value="Genomic_DNA"/>
</dbReference>
<reference evidence="1 2" key="1">
    <citation type="submission" date="2019-06" db="EMBL/GenBank/DDBJ databases">
        <title>Draft genomes of female and male turbot (Scophthalmus maximus).</title>
        <authorList>
            <person name="Xu H."/>
            <person name="Xu X.-W."/>
            <person name="Shao C."/>
            <person name="Chen S."/>
        </authorList>
    </citation>
    <scope>NUCLEOTIDE SEQUENCE [LARGE SCALE GENOMIC DNA]</scope>
    <source>
        <strain evidence="1">Ysfricsl-2016a</strain>
        <tissue evidence="1">Blood</tissue>
    </source>
</reference>
<dbReference type="Proteomes" id="UP000438429">
    <property type="component" value="Unassembled WGS sequence"/>
</dbReference>
<evidence type="ECO:0000313" key="1">
    <source>
        <dbReference type="EMBL" id="KAF0043377.1"/>
    </source>
</evidence>
<sequence>MGDVVFTSIRVLLPPTPSFDALIRRCSNTTVGLTGFTMSLPCWPGLGETLEDIHSFCMIIEKSRLPECIEAITLRVNEDIKQHMHYLIFLISRTSSQSRHDNPAALPQTDNVITCTIFRKVINLSSDATRAAQVSPKHNRQLEHQVKAAFIPQHSPFDKGLWRVNIIAVYADAKVILNIRMIESDIIPIASEWADALLRKMLQLDIEDSVQDLSVLDVRKSADHYEPHGKVREHIKEYATKSDFLLDLAYAAQDNR</sequence>
<protein>
    <submittedName>
        <fullName evidence="1">Uncharacterized protein</fullName>
    </submittedName>
</protein>
<dbReference type="AlphaFoldDB" id="A0A6A4TAA5"/>
<proteinExistence type="predicted"/>
<accession>A0A6A4TAA5</accession>
<name>A0A6A4TAA5_SCOMX</name>
<organism evidence="1 2">
    <name type="scientific">Scophthalmus maximus</name>
    <name type="common">Turbot</name>
    <name type="synonym">Psetta maxima</name>
    <dbReference type="NCBI Taxonomy" id="52904"/>
    <lineage>
        <taxon>Eukaryota</taxon>
        <taxon>Metazoa</taxon>
        <taxon>Chordata</taxon>
        <taxon>Craniata</taxon>
        <taxon>Vertebrata</taxon>
        <taxon>Euteleostomi</taxon>
        <taxon>Actinopterygii</taxon>
        <taxon>Neopterygii</taxon>
        <taxon>Teleostei</taxon>
        <taxon>Neoteleostei</taxon>
        <taxon>Acanthomorphata</taxon>
        <taxon>Carangaria</taxon>
        <taxon>Pleuronectiformes</taxon>
        <taxon>Pleuronectoidei</taxon>
        <taxon>Scophthalmidae</taxon>
        <taxon>Scophthalmus</taxon>
    </lineage>
</organism>
<evidence type="ECO:0000313" key="2">
    <source>
        <dbReference type="Proteomes" id="UP000438429"/>
    </source>
</evidence>
<comment type="caution">
    <text evidence="1">The sequence shown here is derived from an EMBL/GenBank/DDBJ whole genome shotgun (WGS) entry which is preliminary data.</text>
</comment>